<feature type="domain" description="SAP" evidence="21">
    <location>
        <begin position="234"/>
        <end position="268"/>
    </location>
</feature>
<dbReference type="Proteomes" id="UP000603297">
    <property type="component" value="Unassembled WGS sequence"/>
</dbReference>
<feature type="domain" description="UBZ4-type" evidence="22">
    <location>
        <begin position="187"/>
        <end position="214"/>
    </location>
</feature>
<feature type="region of interest" description="Disordered" evidence="19">
    <location>
        <begin position="148"/>
        <end position="179"/>
    </location>
</feature>
<evidence type="ECO:0000256" key="11">
    <source>
        <dbReference type="ARBA" id="ARBA00022833"/>
    </source>
</evidence>
<evidence type="ECO:0000256" key="8">
    <source>
        <dbReference type="ARBA" id="ARBA00022763"/>
    </source>
</evidence>
<comment type="pathway">
    <text evidence="3">Protein modification; protein ubiquitination.</text>
</comment>
<dbReference type="GO" id="GO:0016874">
    <property type="term" value="F:ligase activity"/>
    <property type="evidence" value="ECO:0007669"/>
    <property type="project" value="UniProtKB-KW"/>
</dbReference>
<keyword evidence="23" id="KW-0436">Ligase</keyword>
<comment type="subcellular location">
    <subcellularLocation>
        <location evidence="2">Nucleus</location>
    </subcellularLocation>
</comment>
<dbReference type="Gene3D" id="3.30.40.10">
    <property type="entry name" value="Zinc/RING finger domain, C3HC4 (zinc finger)"/>
    <property type="match status" value="1"/>
</dbReference>
<comment type="similarity">
    <text evidence="4">Belongs to the RAD18 family.</text>
</comment>
<dbReference type="SMART" id="SM00184">
    <property type="entry name" value="RING"/>
    <property type="match status" value="1"/>
</dbReference>
<dbReference type="PROSITE" id="PS50089">
    <property type="entry name" value="ZF_RING_2"/>
    <property type="match status" value="1"/>
</dbReference>
<keyword evidence="9 17" id="KW-0863">Zinc-finger</keyword>
<dbReference type="SUPFAM" id="SSF57850">
    <property type="entry name" value="RING/U-box"/>
    <property type="match status" value="1"/>
</dbReference>
<reference evidence="23" key="1">
    <citation type="submission" date="2020-02" db="EMBL/GenBank/DDBJ databases">
        <title>Bird 10,000 Genomes (B10K) Project - Family phase.</title>
        <authorList>
            <person name="Zhang G."/>
        </authorList>
    </citation>
    <scope>NUCLEOTIDE SEQUENCE</scope>
    <source>
        <strain evidence="23">B10K-IZ-033-77</strain>
    </source>
</reference>
<feature type="non-terminal residue" evidence="23">
    <location>
        <position position="1"/>
    </location>
</feature>
<dbReference type="InterPro" id="IPR039577">
    <property type="entry name" value="Rad18"/>
</dbReference>
<dbReference type="PROSITE" id="PS50800">
    <property type="entry name" value="SAP"/>
    <property type="match status" value="1"/>
</dbReference>
<evidence type="ECO:0000256" key="7">
    <source>
        <dbReference type="ARBA" id="ARBA00022723"/>
    </source>
</evidence>
<keyword evidence="11" id="KW-0862">Zinc</keyword>
<dbReference type="GO" id="GO:0006281">
    <property type="term" value="P:DNA repair"/>
    <property type="evidence" value="ECO:0007669"/>
    <property type="project" value="UniProtKB-KW"/>
</dbReference>
<evidence type="ECO:0000256" key="9">
    <source>
        <dbReference type="ARBA" id="ARBA00022771"/>
    </source>
</evidence>
<dbReference type="SMART" id="SM00734">
    <property type="entry name" value="ZnF_Rad18"/>
    <property type="match status" value="1"/>
</dbReference>
<name>A0A852N1G4_9PASS</name>
<dbReference type="Pfam" id="PF13923">
    <property type="entry name" value="zf-C3HC4_2"/>
    <property type="match status" value="1"/>
</dbReference>
<dbReference type="FunFam" id="3.30.160.60:FF:000331">
    <property type="entry name" value="E3 ubiquitin-protein ligase RAD18"/>
    <property type="match status" value="1"/>
</dbReference>
<dbReference type="Gene3D" id="3.30.160.60">
    <property type="entry name" value="Classic Zinc Finger"/>
    <property type="match status" value="1"/>
</dbReference>
<evidence type="ECO:0000256" key="2">
    <source>
        <dbReference type="ARBA" id="ARBA00004123"/>
    </source>
</evidence>
<evidence type="ECO:0000256" key="19">
    <source>
        <dbReference type="SAM" id="MobiDB-lite"/>
    </source>
</evidence>
<dbReference type="GO" id="GO:0008270">
    <property type="term" value="F:zinc ion binding"/>
    <property type="evidence" value="ECO:0007669"/>
    <property type="project" value="UniProtKB-KW"/>
</dbReference>
<comment type="catalytic activity">
    <reaction evidence="1">
        <text>S-ubiquitinyl-[E2 ubiquitin-conjugating enzyme]-L-cysteine + [acceptor protein]-L-lysine = [E2 ubiquitin-conjugating enzyme]-L-cysteine + N(6)-ubiquitinyl-[acceptor protein]-L-lysine.</text>
        <dbReference type="EC" id="2.3.2.27"/>
    </reaction>
</comment>
<dbReference type="GO" id="GO:0061630">
    <property type="term" value="F:ubiquitin protein ligase activity"/>
    <property type="evidence" value="ECO:0007669"/>
    <property type="project" value="UniProtKB-EC"/>
</dbReference>
<feature type="non-terminal residue" evidence="23">
    <location>
        <position position="425"/>
    </location>
</feature>
<dbReference type="InterPro" id="IPR017907">
    <property type="entry name" value="Znf_RING_CS"/>
</dbReference>
<feature type="region of interest" description="Disordered" evidence="19">
    <location>
        <begin position="90"/>
        <end position="109"/>
    </location>
</feature>
<keyword evidence="6" id="KW-0808">Transferase</keyword>
<dbReference type="EC" id="2.3.2.27" evidence="5"/>
<proteinExistence type="inferred from homology"/>
<dbReference type="SMART" id="SM00513">
    <property type="entry name" value="SAP"/>
    <property type="match status" value="1"/>
</dbReference>
<evidence type="ECO:0000256" key="4">
    <source>
        <dbReference type="ARBA" id="ARBA00009506"/>
    </source>
</evidence>
<evidence type="ECO:0000256" key="5">
    <source>
        <dbReference type="ARBA" id="ARBA00012483"/>
    </source>
</evidence>
<dbReference type="GO" id="GO:0003697">
    <property type="term" value="F:single-stranded DNA binding"/>
    <property type="evidence" value="ECO:0007669"/>
    <property type="project" value="InterPro"/>
</dbReference>
<feature type="domain" description="RING-type" evidence="20">
    <location>
        <begin position="7"/>
        <end position="45"/>
    </location>
</feature>
<dbReference type="GO" id="GO:0097505">
    <property type="term" value="C:Rad6-Rad18 complex"/>
    <property type="evidence" value="ECO:0007669"/>
    <property type="project" value="TreeGrafter"/>
</dbReference>
<dbReference type="InterPro" id="IPR006642">
    <property type="entry name" value="Rad18_UBZ4"/>
</dbReference>
<dbReference type="EMBL" id="WEIY01000409">
    <property type="protein sequence ID" value="NXY07689.1"/>
    <property type="molecule type" value="Genomic_DNA"/>
</dbReference>
<evidence type="ECO:0000256" key="12">
    <source>
        <dbReference type="ARBA" id="ARBA00023125"/>
    </source>
</evidence>
<dbReference type="FunFam" id="3.30.40.10:FF:000172">
    <property type="entry name" value="E3 ubiquitin-protein ligase RAD18"/>
    <property type="match status" value="1"/>
</dbReference>
<evidence type="ECO:0000256" key="6">
    <source>
        <dbReference type="ARBA" id="ARBA00022679"/>
    </source>
</evidence>
<evidence type="ECO:0000256" key="15">
    <source>
        <dbReference type="ARBA" id="ARBA00031783"/>
    </source>
</evidence>
<keyword evidence="10" id="KW-0833">Ubl conjugation pathway</keyword>
<keyword evidence="13 18" id="KW-0234">DNA repair</keyword>
<dbReference type="InterPro" id="IPR013083">
    <property type="entry name" value="Znf_RING/FYVE/PHD"/>
</dbReference>
<dbReference type="PANTHER" id="PTHR14134">
    <property type="entry name" value="E3 UBIQUITIN-PROTEIN LIGASE RAD18"/>
    <property type="match status" value="1"/>
</dbReference>
<feature type="region of interest" description="Disordered" evidence="19">
    <location>
        <begin position="349"/>
        <end position="407"/>
    </location>
</feature>
<dbReference type="GO" id="GO:0006513">
    <property type="term" value="P:protein monoubiquitination"/>
    <property type="evidence" value="ECO:0007669"/>
    <property type="project" value="InterPro"/>
</dbReference>
<evidence type="ECO:0000256" key="1">
    <source>
        <dbReference type="ARBA" id="ARBA00000900"/>
    </source>
</evidence>
<dbReference type="OrthoDB" id="9049620at2759"/>
<evidence type="ECO:0000259" key="20">
    <source>
        <dbReference type="PROSITE" id="PS50089"/>
    </source>
</evidence>
<evidence type="ECO:0000256" key="18">
    <source>
        <dbReference type="PROSITE-ProRule" id="PRU01256"/>
    </source>
</evidence>
<dbReference type="AlphaFoldDB" id="A0A852N1G4"/>
<dbReference type="PROSITE" id="PS00518">
    <property type="entry name" value="ZF_RING_1"/>
    <property type="match status" value="1"/>
</dbReference>
<keyword evidence="14" id="KW-0539">Nucleus</keyword>
<keyword evidence="12" id="KW-0238">DNA-binding</keyword>
<evidence type="ECO:0000313" key="23">
    <source>
        <dbReference type="EMBL" id="NXY07689.1"/>
    </source>
</evidence>
<evidence type="ECO:0000256" key="13">
    <source>
        <dbReference type="ARBA" id="ARBA00023204"/>
    </source>
</evidence>
<evidence type="ECO:0000259" key="22">
    <source>
        <dbReference type="PROSITE" id="PS51908"/>
    </source>
</evidence>
<dbReference type="UniPathway" id="UPA00143"/>
<keyword evidence="24" id="KW-1185">Reference proteome</keyword>
<dbReference type="PANTHER" id="PTHR14134:SF2">
    <property type="entry name" value="E3 UBIQUITIN-PROTEIN LIGASE RAD18"/>
    <property type="match status" value="1"/>
</dbReference>
<comment type="caution">
    <text evidence="23">The sequence shown here is derived from an EMBL/GenBank/DDBJ whole genome shotgun (WGS) entry which is preliminary data.</text>
</comment>
<protein>
    <recommendedName>
        <fullName evidence="5">RING-type E3 ubiquitin transferase</fullName>
        <ecNumber evidence="5">2.3.2.27</ecNumber>
    </recommendedName>
    <alternativeName>
        <fullName evidence="15 16">RING-type E3 ubiquitin transferase RAD18</fullName>
    </alternativeName>
</protein>
<evidence type="ECO:0000259" key="21">
    <source>
        <dbReference type="PROSITE" id="PS50800"/>
    </source>
</evidence>
<accession>A0A852N1G4</accession>
<gene>
    <name evidence="23" type="primary">Rad18</name>
    <name evidence="23" type="ORF">PTEMEL_R14325</name>
</gene>
<evidence type="ECO:0000256" key="17">
    <source>
        <dbReference type="PROSITE-ProRule" id="PRU00175"/>
    </source>
</evidence>
<dbReference type="PROSITE" id="PS51908">
    <property type="entry name" value="ZF_UBZ4"/>
    <property type="match status" value="1"/>
</dbReference>
<dbReference type="CDD" id="cd16529">
    <property type="entry name" value="RING-HC_RAD18"/>
    <property type="match status" value="1"/>
</dbReference>
<sequence>VDDLLRCGICFDYFNIAVIIPQCSHNYCSLCIRKFLSYKTQCPTCCVAVSESDLRNNRILDDLVKSFNSARQQLFQLALDDPQIPSAPAYSQCPAAESHGSPVSQPDSKEVLGIDSSLRKDKVCTSTKAGGLAWADQKSFNTEEHPDLYSTSAEVGGRDNKVGSQEIPGCPKSHEKPSTSVVKGDKKVECPVCEVAILEQYINKHLDSCLTREEKKDSLRSSAHKRKLMSKVVYNLLSDRDLRKKLKEHGLSTSGTRQQLVKRHQEFVHMYNAQCDSLNPKSVAEVVKELEKNEKIRVQLECNKPGENSLTFTKDQTEEEIDEIHAEYRKRHRSEFRFLVDQVNKRWKKRGEGKAESATQNQEEVAVEELPAATEPEEEHHTAVVLGKAQELQPEMPDGQRSESYCLKEIQRSASPEFSLSSGSS</sequence>
<dbReference type="GO" id="GO:0005634">
    <property type="term" value="C:nucleus"/>
    <property type="evidence" value="ECO:0007669"/>
    <property type="project" value="UniProtKB-SubCell"/>
</dbReference>
<keyword evidence="7" id="KW-0479">Metal-binding</keyword>
<keyword evidence="8 18" id="KW-0227">DNA damage</keyword>
<evidence type="ECO:0000256" key="14">
    <source>
        <dbReference type="ARBA" id="ARBA00023242"/>
    </source>
</evidence>
<dbReference type="GO" id="GO:0006301">
    <property type="term" value="P:DNA damage tolerance"/>
    <property type="evidence" value="ECO:0007669"/>
    <property type="project" value="InterPro"/>
</dbReference>
<evidence type="ECO:0000256" key="10">
    <source>
        <dbReference type="ARBA" id="ARBA00022786"/>
    </source>
</evidence>
<dbReference type="Pfam" id="PF02037">
    <property type="entry name" value="SAP"/>
    <property type="match status" value="1"/>
</dbReference>
<evidence type="ECO:0000256" key="16">
    <source>
        <dbReference type="ARBA" id="ARBA00082369"/>
    </source>
</evidence>
<dbReference type="InterPro" id="IPR003034">
    <property type="entry name" value="SAP_dom"/>
</dbReference>
<evidence type="ECO:0000256" key="3">
    <source>
        <dbReference type="ARBA" id="ARBA00004906"/>
    </source>
</evidence>
<evidence type="ECO:0000313" key="24">
    <source>
        <dbReference type="Proteomes" id="UP000603297"/>
    </source>
</evidence>
<dbReference type="InterPro" id="IPR001841">
    <property type="entry name" value="Znf_RING"/>
</dbReference>
<organism evidence="23 24">
    <name type="scientific">Pteruthius melanotis</name>
    <dbReference type="NCBI Taxonomy" id="357074"/>
    <lineage>
        <taxon>Eukaryota</taxon>
        <taxon>Metazoa</taxon>
        <taxon>Chordata</taxon>
        <taxon>Craniata</taxon>
        <taxon>Vertebrata</taxon>
        <taxon>Euteleostomi</taxon>
        <taxon>Archelosauria</taxon>
        <taxon>Archosauria</taxon>
        <taxon>Dinosauria</taxon>
        <taxon>Saurischia</taxon>
        <taxon>Theropoda</taxon>
        <taxon>Coelurosauria</taxon>
        <taxon>Aves</taxon>
        <taxon>Neognathae</taxon>
        <taxon>Neoaves</taxon>
        <taxon>Telluraves</taxon>
        <taxon>Australaves</taxon>
        <taxon>Passeriformes</taxon>
        <taxon>Sylvioidea</taxon>
        <taxon>Timaliidae</taxon>
        <taxon>Pteruthius</taxon>
    </lineage>
</organism>